<sequence>MVTANKVAITLNVKKSRLCGFFVLKYYQHKFYSVLHAIISHLSTS</sequence>
<evidence type="ECO:0000313" key="2">
    <source>
        <dbReference type="Proteomes" id="UP000615003"/>
    </source>
</evidence>
<name>A0ABR9ETM4_PSEVC</name>
<protein>
    <recommendedName>
        <fullName evidence="3">Transposase</fullName>
    </recommendedName>
</protein>
<dbReference type="Proteomes" id="UP000615003">
    <property type="component" value="Unassembled WGS sequence"/>
</dbReference>
<keyword evidence="2" id="KW-1185">Reference proteome</keyword>
<accession>A0ABR9ETM4</accession>
<evidence type="ECO:0008006" key="3">
    <source>
        <dbReference type="Google" id="ProtNLM"/>
    </source>
</evidence>
<reference evidence="1 2" key="1">
    <citation type="submission" date="2015-06" db="EMBL/GenBank/DDBJ databases">
        <title>Genome sequence of Pseudoalteromonas carrageenovora.</title>
        <authorList>
            <person name="Xie B.-B."/>
            <person name="Rong J.-C."/>
            <person name="Qin Q.-L."/>
            <person name="Zhang Y.-Z."/>
        </authorList>
    </citation>
    <scope>NUCLEOTIDE SEQUENCE [LARGE SCALE GENOMIC DNA]</scope>
    <source>
        <strain evidence="1 2">IAM 12662</strain>
    </source>
</reference>
<proteinExistence type="predicted"/>
<evidence type="ECO:0000313" key="1">
    <source>
        <dbReference type="EMBL" id="MBE0383905.1"/>
    </source>
</evidence>
<organism evidence="1 2">
    <name type="scientific">Pseudoalteromonas carrageenovora IAM 12662</name>
    <dbReference type="NCBI Taxonomy" id="1314868"/>
    <lineage>
        <taxon>Bacteria</taxon>
        <taxon>Pseudomonadati</taxon>
        <taxon>Pseudomonadota</taxon>
        <taxon>Gammaproteobacteria</taxon>
        <taxon>Alteromonadales</taxon>
        <taxon>Pseudoalteromonadaceae</taxon>
        <taxon>Pseudoalteromonas</taxon>
    </lineage>
</organism>
<gene>
    <name evidence="1" type="ORF">PCARR_a2233</name>
</gene>
<dbReference type="EMBL" id="AQGW01000023">
    <property type="protein sequence ID" value="MBE0383905.1"/>
    <property type="molecule type" value="Genomic_DNA"/>
</dbReference>
<comment type="caution">
    <text evidence="1">The sequence shown here is derived from an EMBL/GenBank/DDBJ whole genome shotgun (WGS) entry which is preliminary data.</text>
</comment>